<dbReference type="AlphaFoldDB" id="A0A4Q9FQ66"/>
<name>A0A4Q9FQ66_9FLAO</name>
<dbReference type="RefSeq" id="WP_130935746.1">
    <property type="nucleotide sequence ID" value="NZ_BMEE01000001.1"/>
</dbReference>
<reference evidence="1 2" key="1">
    <citation type="journal article" date="2015" name="Int. J. Syst. Evol. Microbiol.">
        <title>Hyunsoonleella pacifica sp. nov., isolated from seawater of South Pacific Gyre.</title>
        <authorList>
            <person name="Gao X."/>
            <person name="Zhang Z."/>
            <person name="Dai X."/>
            <person name="Zhang X.H."/>
        </authorList>
    </citation>
    <scope>NUCLEOTIDE SEQUENCE [LARGE SCALE GENOMIC DNA]</scope>
    <source>
        <strain evidence="1 2">SW033</strain>
    </source>
</reference>
<organism evidence="1 2">
    <name type="scientific">Hyunsoonleella pacifica</name>
    <dbReference type="NCBI Taxonomy" id="1080224"/>
    <lineage>
        <taxon>Bacteria</taxon>
        <taxon>Pseudomonadati</taxon>
        <taxon>Bacteroidota</taxon>
        <taxon>Flavobacteriia</taxon>
        <taxon>Flavobacteriales</taxon>
        <taxon>Flavobacteriaceae</taxon>
    </lineage>
</organism>
<keyword evidence="2" id="KW-1185">Reference proteome</keyword>
<evidence type="ECO:0000313" key="2">
    <source>
        <dbReference type="Proteomes" id="UP000292372"/>
    </source>
</evidence>
<evidence type="ECO:0008006" key="3">
    <source>
        <dbReference type="Google" id="ProtNLM"/>
    </source>
</evidence>
<proteinExistence type="predicted"/>
<protein>
    <recommendedName>
        <fullName evidence="3">DUF1795 domain-containing protein</fullName>
    </recommendedName>
</protein>
<sequence length="192" mass="21940">MPKSFDYGVVENNVYKNKFFRFSVPIHKGWVVQGKKQIEDLKSQSEDILHGGDKNLKEVIDASMVNIAELLMVSKYEIGTTELANPTLLVNVENLESAKGVKTIDEYLIQAKNYLAQLNMEVNFKKEPYDINIGDENFRCLEIENLTFGISQDYYVTIRNGFALAIFASYATDTGKSELFQMIEKIKMEKLD</sequence>
<dbReference type="EMBL" id="SIRS01000002">
    <property type="protein sequence ID" value="TBN17454.1"/>
    <property type="molecule type" value="Genomic_DNA"/>
</dbReference>
<comment type="caution">
    <text evidence="1">The sequence shown here is derived from an EMBL/GenBank/DDBJ whole genome shotgun (WGS) entry which is preliminary data.</text>
</comment>
<accession>A0A4Q9FQ66</accession>
<gene>
    <name evidence="1" type="ORF">EYD46_03820</name>
</gene>
<evidence type="ECO:0000313" key="1">
    <source>
        <dbReference type="EMBL" id="TBN17454.1"/>
    </source>
</evidence>
<dbReference type="OrthoDB" id="9180224at2"/>
<dbReference type="Proteomes" id="UP000292372">
    <property type="component" value="Unassembled WGS sequence"/>
</dbReference>